<evidence type="ECO:0000313" key="7">
    <source>
        <dbReference type="EnsemblMetazoa" id="BGLB031635-PA"/>
    </source>
</evidence>
<keyword evidence="2 4" id="KW-0863">Zinc-finger</keyword>
<keyword evidence="2 4" id="KW-0479">Metal-binding</keyword>
<evidence type="ECO:0000256" key="4">
    <source>
        <dbReference type="PROSITE-ProRule" id="PRU00175"/>
    </source>
</evidence>
<feature type="compositionally biased region" description="Polar residues" evidence="5">
    <location>
        <begin position="372"/>
        <end position="389"/>
    </location>
</feature>
<dbReference type="EnsemblMetazoa" id="BGLB031635-RA">
    <property type="protein sequence ID" value="BGLB031635-PA"/>
    <property type="gene ID" value="BGLB031635"/>
</dbReference>
<evidence type="ECO:0000256" key="1">
    <source>
        <dbReference type="ARBA" id="ARBA00006672"/>
    </source>
</evidence>
<keyword evidence="3" id="KW-0862">Zinc</keyword>
<dbReference type="Gene3D" id="3.30.40.10">
    <property type="entry name" value="Zinc/RING finger domain, C3HC4 (zinc finger)"/>
    <property type="match status" value="1"/>
</dbReference>
<gene>
    <name evidence="7" type="primary">106061668</name>
</gene>
<evidence type="ECO:0000256" key="3">
    <source>
        <dbReference type="ARBA" id="ARBA00022833"/>
    </source>
</evidence>
<evidence type="ECO:0000259" key="6">
    <source>
        <dbReference type="PROSITE" id="PS50089"/>
    </source>
</evidence>
<protein>
    <recommendedName>
        <fullName evidence="6">RING-type domain-containing protein</fullName>
    </recommendedName>
</protein>
<dbReference type="KEGG" id="bgt:106061668"/>
<dbReference type="VEuPathDB" id="VectorBase:BGLB031635"/>
<dbReference type="PROSITE" id="PS50143">
    <property type="entry name" value="BIR_REPEAT_2"/>
    <property type="match status" value="2"/>
</dbReference>
<dbReference type="PANTHER" id="PTHR10044:SF139">
    <property type="entry name" value="DEATH-ASSOCIATED INHIBITOR OF APOPTOSIS 2"/>
    <property type="match status" value="1"/>
</dbReference>
<dbReference type="STRING" id="6526.A0A2C9LJH7"/>
<dbReference type="SMART" id="SM00238">
    <property type="entry name" value="BIR"/>
    <property type="match status" value="2"/>
</dbReference>
<dbReference type="InterPro" id="IPR050784">
    <property type="entry name" value="IAP"/>
</dbReference>
<dbReference type="SUPFAM" id="SSF57924">
    <property type="entry name" value="Inhibitor of apoptosis (IAP) repeat"/>
    <property type="match status" value="2"/>
</dbReference>
<comment type="similarity">
    <text evidence="1">Belongs to the IAP family.</text>
</comment>
<dbReference type="Gene3D" id="1.10.1170.10">
    <property type="entry name" value="Inhibitor Of Apoptosis Protein (2mihbC-IAP-1), Chain A"/>
    <property type="match status" value="2"/>
</dbReference>
<evidence type="ECO:0000256" key="5">
    <source>
        <dbReference type="SAM" id="MobiDB-lite"/>
    </source>
</evidence>
<dbReference type="CDD" id="cd00022">
    <property type="entry name" value="BIR"/>
    <property type="match status" value="1"/>
</dbReference>
<feature type="domain" description="RING-type" evidence="6">
    <location>
        <begin position="606"/>
        <end position="641"/>
    </location>
</feature>
<reference evidence="7" key="1">
    <citation type="submission" date="2020-05" db="UniProtKB">
        <authorList>
            <consortium name="EnsemblMetazoa"/>
        </authorList>
    </citation>
    <scope>IDENTIFICATION</scope>
    <source>
        <strain evidence="7">BB02</strain>
    </source>
</reference>
<dbReference type="OrthoDB" id="10251804at2759"/>
<proteinExistence type="inferred from homology"/>
<dbReference type="InterPro" id="IPR013083">
    <property type="entry name" value="Znf_RING/FYVE/PHD"/>
</dbReference>
<organism evidence="7 8">
    <name type="scientific">Biomphalaria glabrata</name>
    <name type="common">Bloodfluke planorb</name>
    <name type="synonym">Freshwater snail</name>
    <dbReference type="NCBI Taxonomy" id="6526"/>
    <lineage>
        <taxon>Eukaryota</taxon>
        <taxon>Metazoa</taxon>
        <taxon>Spiralia</taxon>
        <taxon>Lophotrochozoa</taxon>
        <taxon>Mollusca</taxon>
        <taxon>Gastropoda</taxon>
        <taxon>Heterobranchia</taxon>
        <taxon>Euthyneura</taxon>
        <taxon>Panpulmonata</taxon>
        <taxon>Hygrophila</taxon>
        <taxon>Lymnaeoidea</taxon>
        <taxon>Planorbidae</taxon>
        <taxon>Biomphalaria</taxon>
    </lineage>
</organism>
<dbReference type="Pfam" id="PF13920">
    <property type="entry name" value="zf-C3HC4_3"/>
    <property type="match status" value="1"/>
</dbReference>
<evidence type="ECO:0000313" key="8">
    <source>
        <dbReference type="Proteomes" id="UP000076420"/>
    </source>
</evidence>
<dbReference type="VEuPathDB" id="VectorBase:BGLAX_029447"/>
<sequence length="663" mass="74263">MPESLCPRQNICFNSRVGFKKCIKISSDNKAKKMHKCRLETFQKKLISNHEMFQIGTYQRTRPSRLEKYSIRTCQGKLPRRHEKRRKKCLLRPKSLQQNETDLTIQSGSKEITAGSSSTLEKKKDDLARKDIYCSTRNKTPSCDSQNSTVLPRVTKEISSLQHVHHNTVHGPQVSNGSLRVNFNYEILRLRTYHVYPQCAFQFALLLACDGFVYIGTGSDDAVMCYICHAIKSEWTESEDVISVHKRLSPDCPMANATECGNIPIAAGSNTVDEILAILADADYNKYSAQSTAYSDDSSYSDVKQTTDMDVNKEIPSSSCLYATSSASFSENPTLSSHCPQSQANKTETLSSLPKDVCPLCPAQTIKKARNKQLTGVPSTSENLRSSPQAHGVTSWEPRHERCETALKGYINDRRQITQREQPQLQEHVSHSPSGYSELGILTGRPKFPQYTTKESRAKTFTNWPAISYADKKHLVDAGFYFTGEGKTVCCFFCGGALGERRKREHSWIEHAKAFSQCGYLQLRMGSDFINEVQSSNTTADTSSLASDSSYFDEPDSLLNEPSVRVLLDHGLDESLTLRAASRVKSLEEIKQLRKANSSLRQLVTCKLCKNNDVQVALLPCGHLVSCVECSLNPSYCPECRSEIIGIRRIFITGKSTNRQGRI</sequence>
<dbReference type="InterPro" id="IPR001841">
    <property type="entry name" value="Znf_RING"/>
</dbReference>
<dbReference type="Proteomes" id="UP000076420">
    <property type="component" value="Unassembled WGS sequence"/>
</dbReference>
<evidence type="ECO:0000256" key="2">
    <source>
        <dbReference type="ARBA" id="ARBA00022771"/>
    </source>
</evidence>
<dbReference type="PANTHER" id="PTHR10044">
    <property type="entry name" value="INHIBITOR OF APOPTOSIS"/>
    <property type="match status" value="1"/>
</dbReference>
<dbReference type="PROSITE" id="PS50089">
    <property type="entry name" value="ZF_RING_2"/>
    <property type="match status" value="1"/>
</dbReference>
<dbReference type="Pfam" id="PF00653">
    <property type="entry name" value="BIR"/>
    <property type="match status" value="2"/>
</dbReference>
<dbReference type="GO" id="GO:0008270">
    <property type="term" value="F:zinc ion binding"/>
    <property type="evidence" value="ECO:0007669"/>
    <property type="project" value="UniProtKB-KW"/>
</dbReference>
<accession>A0A2C9LJH7</accession>
<dbReference type="AlphaFoldDB" id="A0A2C9LJH7"/>
<name>A0A2C9LJH7_BIOGL</name>
<dbReference type="InterPro" id="IPR001370">
    <property type="entry name" value="BIR_rpt"/>
</dbReference>
<feature type="region of interest" description="Disordered" evidence="5">
    <location>
        <begin position="372"/>
        <end position="398"/>
    </location>
</feature>